<evidence type="ECO:0000259" key="5">
    <source>
        <dbReference type="Pfam" id="PF00291"/>
    </source>
</evidence>
<dbReference type="EC" id="4.3.1.12" evidence="6"/>
<dbReference type="InterPro" id="IPR023927">
    <property type="entry name" value="SbnA"/>
</dbReference>
<dbReference type="RefSeq" id="WP_256583896.1">
    <property type="nucleotide sequence ID" value="NZ_FXAN01000094.1"/>
</dbReference>
<dbReference type="GO" id="GO:1901605">
    <property type="term" value="P:alpha-amino acid metabolic process"/>
    <property type="evidence" value="ECO:0007669"/>
    <property type="project" value="UniProtKB-ARBA"/>
</dbReference>
<evidence type="ECO:0000256" key="2">
    <source>
        <dbReference type="ARBA" id="ARBA00011738"/>
    </source>
</evidence>
<dbReference type="AlphaFoldDB" id="A0A238HAN3"/>
<dbReference type="CDD" id="cd01561">
    <property type="entry name" value="CBS_like"/>
    <property type="match status" value="1"/>
</dbReference>
<dbReference type="EMBL" id="FXAN01000094">
    <property type="protein sequence ID" value="SMG02240.1"/>
    <property type="molecule type" value="Genomic_DNA"/>
</dbReference>
<evidence type="ECO:0000313" key="6">
    <source>
        <dbReference type="EMBL" id="SMG02240.1"/>
    </source>
</evidence>
<organism evidence="6 7">
    <name type="scientific">Burkholderia singularis</name>
    <dbReference type="NCBI Taxonomy" id="1503053"/>
    <lineage>
        <taxon>Bacteria</taxon>
        <taxon>Pseudomonadati</taxon>
        <taxon>Pseudomonadota</taxon>
        <taxon>Betaproteobacteria</taxon>
        <taxon>Burkholderiales</taxon>
        <taxon>Burkholderiaceae</taxon>
        <taxon>Burkholderia</taxon>
        <taxon>pseudomallei group</taxon>
    </lineage>
</organism>
<evidence type="ECO:0000256" key="1">
    <source>
        <dbReference type="ARBA" id="ARBA00001933"/>
    </source>
</evidence>
<dbReference type="Proteomes" id="UP000198460">
    <property type="component" value="Unassembled WGS sequence"/>
</dbReference>
<keyword evidence="6" id="KW-0456">Lyase</keyword>
<dbReference type="InterPro" id="IPR036052">
    <property type="entry name" value="TrpB-like_PALP_sf"/>
</dbReference>
<dbReference type="NCBIfam" id="TIGR03945">
    <property type="entry name" value="PLP_SbnA_fam"/>
    <property type="match status" value="1"/>
</dbReference>
<keyword evidence="3" id="KW-0808">Transferase</keyword>
<dbReference type="GO" id="GO:0008473">
    <property type="term" value="F:ornithine cyclodeaminase activity"/>
    <property type="evidence" value="ECO:0007669"/>
    <property type="project" value="UniProtKB-EC"/>
</dbReference>
<evidence type="ECO:0000313" key="7">
    <source>
        <dbReference type="Proteomes" id="UP000198460"/>
    </source>
</evidence>
<keyword evidence="4" id="KW-0663">Pyridoxal phosphate</keyword>
<dbReference type="PANTHER" id="PTHR10314">
    <property type="entry name" value="CYSTATHIONINE BETA-SYNTHASE"/>
    <property type="match status" value="1"/>
</dbReference>
<dbReference type="InterPro" id="IPR001926">
    <property type="entry name" value="TrpB-like_PALP"/>
</dbReference>
<protein>
    <submittedName>
        <fullName evidence="6">Ornithine cyclodeaminase</fullName>
        <ecNumber evidence="6">4.3.1.12</ecNumber>
    </submittedName>
</protein>
<sequence length="343" mass="36864">MLIASMDVVARRSRASVAEFVDDGAFLTLAGLVSADVHLKLEGLNLAGSIKLKTALGLLESLDERGLINQDTVLIESSSGNLGVALSMVCASRGLRFTCVVDPNTSAHNKKIMAAYGATIVMVEQKDANGGYLGTRIAYVQDCLARDARYVWLNQYSNPANAAIHRRLTAASIANAFPEIDYLFVGAGTTGTLMGCVDYFRAYRPGTRIVAVDSIGSVTFGQPASKRYLPGLGSSRMPPIFKADGIFAMEQIPESHTIAMCRYLARTRGLLVGASTGTVLAGLFGWRERIARGATVVAISPDFGERYLDTVYDDDWVRERFGAAPLDGDISQIPSFHSLLAHS</sequence>
<dbReference type="Gene3D" id="3.40.50.1100">
    <property type="match status" value="2"/>
</dbReference>
<comment type="cofactor">
    <cofactor evidence="1">
        <name>pyridoxal 5'-phosphate</name>
        <dbReference type="ChEBI" id="CHEBI:597326"/>
    </cofactor>
</comment>
<gene>
    <name evidence="6" type="ORF">BSIN_0860</name>
</gene>
<dbReference type="InterPro" id="IPR050214">
    <property type="entry name" value="Cys_Synth/Cystath_Beta-Synth"/>
</dbReference>
<dbReference type="Pfam" id="PF00291">
    <property type="entry name" value="PALP"/>
    <property type="match status" value="1"/>
</dbReference>
<comment type="subunit">
    <text evidence="2">Homodimer.</text>
</comment>
<dbReference type="SUPFAM" id="SSF53686">
    <property type="entry name" value="Tryptophan synthase beta subunit-like PLP-dependent enzymes"/>
    <property type="match status" value="1"/>
</dbReference>
<evidence type="ECO:0000256" key="4">
    <source>
        <dbReference type="ARBA" id="ARBA00022898"/>
    </source>
</evidence>
<dbReference type="GO" id="GO:0016740">
    <property type="term" value="F:transferase activity"/>
    <property type="evidence" value="ECO:0007669"/>
    <property type="project" value="UniProtKB-KW"/>
</dbReference>
<reference evidence="6 7" key="1">
    <citation type="submission" date="2017-04" db="EMBL/GenBank/DDBJ databases">
        <authorList>
            <person name="Afonso C.L."/>
            <person name="Miller P.J."/>
            <person name="Scott M.A."/>
            <person name="Spackman E."/>
            <person name="Goraichik I."/>
            <person name="Dimitrov K.M."/>
            <person name="Suarez D.L."/>
            <person name="Swayne D.E."/>
        </authorList>
    </citation>
    <scope>NUCLEOTIDE SEQUENCE [LARGE SCALE GENOMIC DNA]</scope>
    <source>
        <strain evidence="6">LMG 28154</strain>
    </source>
</reference>
<feature type="domain" description="Tryptophan synthase beta chain-like PALP" evidence="5">
    <location>
        <begin position="30"/>
        <end position="302"/>
    </location>
</feature>
<evidence type="ECO:0000256" key="3">
    <source>
        <dbReference type="ARBA" id="ARBA00022679"/>
    </source>
</evidence>
<name>A0A238HAN3_9BURK</name>
<proteinExistence type="predicted"/>
<accession>A0A238HAN3</accession>